<dbReference type="GO" id="GO:0016301">
    <property type="term" value="F:kinase activity"/>
    <property type="evidence" value="ECO:0007669"/>
    <property type="project" value="UniProtKB-KW"/>
</dbReference>
<feature type="transmembrane region" description="Helical" evidence="1">
    <location>
        <begin position="74"/>
        <end position="93"/>
    </location>
</feature>
<evidence type="ECO:0000313" key="4">
    <source>
        <dbReference type="Proteomes" id="UP000314294"/>
    </source>
</evidence>
<gene>
    <name evidence="3" type="primary">TBK1_1</name>
    <name evidence="3" type="ORF">EYF80_054521</name>
</gene>
<keyword evidence="4" id="KW-1185">Reference proteome</keyword>
<keyword evidence="1" id="KW-1133">Transmembrane helix</keyword>
<dbReference type="InterPro" id="IPR041309">
    <property type="entry name" value="TBK1_CC1"/>
</dbReference>
<evidence type="ECO:0000259" key="2">
    <source>
        <dbReference type="Pfam" id="PF18394"/>
    </source>
</evidence>
<dbReference type="Proteomes" id="UP000314294">
    <property type="component" value="Unassembled WGS sequence"/>
</dbReference>
<name>A0A4Z2F3H7_9TELE</name>
<keyword evidence="3" id="KW-0418">Kinase</keyword>
<sequence length="137" mass="15832">MKYRLFISKSEEWLRKVHHVKKQLLGLSGQLVTIEKEVTMLMERAIKMQEQLPQKVLPLVSGGMKPQAYLSQNTLVEMTLGCVFITFIFIIFIPHNQWQLIHVSSGNETPSWRDDRHVCPLPNTLGRSPMRGRGFSQ</sequence>
<proteinExistence type="predicted"/>
<accession>A0A4Z2F3H7</accession>
<comment type="caution">
    <text evidence="3">The sequence shown here is derived from an EMBL/GenBank/DDBJ whole genome shotgun (WGS) entry which is preliminary data.</text>
</comment>
<reference evidence="3 4" key="1">
    <citation type="submission" date="2019-03" db="EMBL/GenBank/DDBJ databases">
        <title>First draft genome of Liparis tanakae, snailfish: a comprehensive survey of snailfish specific genes.</title>
        <authorList>
            <person name="Kim W."/>
            <person name="Song I."/>
            <person name="Jeong J.-H."/>
            <person name="Kim D."/>
            <person name="Kim S."/>
            <person name="Ryu S."/>
            <person name="Song J.Y."/>
            <person name="Lee S.K."/>
        </authorList>
    </citation>
    <scope>NUCLEOTIDE SEQUENCE [LARGE SCALE GENOMIC DNA]</scope>
    <source>
        <tissue evidence="3">Muscle</tissue>
    </source>
</reference>
<dbReference type="EMBL" id="SRLO01001791">
    <property type="protein sequence ID" value="TNN35311.1"/>
    <property type="molecule type" value="Genomic_DNA"/>
</dbReference>
<organism evidence="3 4">
    <name type="scientific">Liparis tanakae</name>
    <name type="common">Tanaka's snailfish</name>
    <dbReference type="NCBI Taxonomy" id="230148"/>
    <lineage>
        <taxon>Eukaryota</taxon>
        <taxon>Metazoa</taxon>
        <taxon>Chordata</taxon>
        <taxon>Craniata</taxon>
        <taxon>Vertebrata</taxon>
        <taxon>Euteleostomi</taxon>
        <taxon>Actinopterygii</taxon>
        <taxon>Neopterygii</taxon>
        <taxon>Teleostei</taxon>
        <taxon>Neoteleostei</taxon>
        <taxon>Acanthomorphata</taxon>
        <taxon>Eupercaria</taxon>
        <taxon>Perciformes</taxon>
        <taxon>Cottioidei</taxon>
        <taxon>Cottales</taxon>
        <taxon>Liparidae</taxon>
        <taxon>Liparis</taxon>
    </lineage>
</organism>
<protein>
    <submittedName>
        <fullName evidence="3">Serine/threonine-protein kinase TBK1</fullName>
    </submittedName>
</protein>
<dbReference type="Gene3D" id="1.20.1270.420">
    <property type="match status" value="1"/>
</dbReference>
<evidence type="ECO:0000313" key="3">
    <source>
        <dbReference type="EMBL" id="TNN35311.1"/>
    </source>
</evidence>
<keyword evidence="1" id="KW-0812">Transmembrane</keyword>
<keyword evidence="1" id="KW-0472">Membrane</keyword>
<dbReference type="OrthoDB" id="10013850at2759"/>
<dbReference type="Pfam" id="PF18394">
    <property type="entry name" value="TBK1_CCD1"/>
    <property type="match status" value="1"/>
</dbReference>
<dbReference type="AlphaFoldDB" id="A0A4Z2F3H7"/>
<keyword evidence="3" id="KW-0808">Transferase</keyword>
<feature type="domain" description="TANK-binding kinase 1 coiled-coil" evidence="2">
    <location>
        <begin position="1"/>
        <end position="49"/>
    </location>
</feature>
<evidence type="ECO:0000256" key="1">
    <source>
        <dbReference type="SAM" id="Phobius"/>
    </source>
</evidence>